<protein>
    <submittedName>
        <fullName evidence="1">Uncharacterized protein</fullName>
    </submittedName>
</protein>
<name>A0ACC2LQ79_PERAE</name>
<proteinExistence type="predicted"/>
<dbReference type="Proteomes" id="UP001234297">
    <property type="component" value="Chromosome 3"/>
</dbReference>
<keyword evidence="2" id="KW-1185">Reference proteome</keyword>
<evidence type="ECO:0000313" key="1">
    <source>
        <dbReference type="EMBL" id="KAJ8635222.1"/>
    </source>
</evidence>
<dbReference type="EMBL" id="CM056811">
    <property type="protein sequence ID" value="KAJ8635222.1"/>
    <property type="molecule type" value="Genomic_DNA"/>
</dbReference>
<accession>A0ACC2LQ79</accession>
<evidence type="ECO:0000313" key="2">
    <source>
        <dbReference type="Proteomes" id="UP001234297"/>
    </source>
</evidence>
<comment type="caution">
    <text evidence="1">The sequence shown here is derived from an EMBL/GenBank/DDBJ whole genome shotgun (WGS) entry which is preliminary data.</text>
</comment>
<sequence>MKAIPVSIGGCWLDSALWCGLVRPRLCCASSHRCNLSSFLFFYFYLFEHLLKDMRSKILPKVNHLIDNCDSTLFWFDTWPPSGRLWTVMVKVQFFIKAMVEILKPKPATIVTLFSGDSRGAICTEPQHPSSYFFPLSRSSAANSLFVIILGIIFNISPAAIISRVMDCFRSPFKGVIKDVEGRISYYKLYWINGLRS</sequence>
<reference evidence="1 2" key="1">
    <citation type="journal article" date="2022" name="Hortic Res">
        <title>A haplotype resolved chromosomal level avocado genome allows analysis of novel avocado genes.</title>
        <authorList>
            <person name="Nath O."/>
            <person name="Fletcher S.J."/>
            <person name="Hayward A."/>
            <person name="Shaw L.M."/>
            <person name="Masouleh A.K."/>
            <person name="Furtado A."/>
            <person name="Henry R.J."/>
            <person name="Mitter N."/>
        </authorList>
    </citation>
    <scope>NUCLEOTIDE SEQUENCE [LARGE SCALE GENOMIC DNA]</scope>
    <source>
        <strain evidence="2">cv. Hass</strain>
    </source>
</reference>
<gene>
    <name evidence="1" type="ORF">MRB53_009489</name>
</gene>
<organism evidence="1 2">
    <name type="scientific">Persea americana</name>
    <name type="common">Avocado</name>
    <dbReference type="NCBI Taxonomy" id="3435"/>
    <lineage>
        <taxon>Eukaryota</taxon>
        <taxon>Viridiplantae</taxon>
        <taxon>Streptophyta</taxon>
        <taxon>Embryophyta</taxon>
        <taxon>Tracheophyta</taxon>
        <taxon>Spermatophyta</taxon>
        <taxon>Magnoliopsida</taxon>
        <taxon>Magnoliidae</taxon>
        <taxon>Laurales</taxon>
        <taxon>Lauraceae</taxon>
        <taxon>Persea</taxon>
    </lineage>
</organism>